<comment type="similarity">
    <text evidence="2 7">Belongs to the peptidase S1B family.</text>
</comment>
<name>A0A0D3IHD6_EMIH1</name>
<dbReference type="AlphaFoldDB" id="A0A0D3IHD6"/>
<dbReference type="GO" id="GO:0004252">
    <property type="term" value="F:serine-type endopeptidase activity"/>
    <property type="evidence" value="ECO:0007669"/>
    <property type="project" value="InterPro"/>
</dbReference>
<evidence type="ECO:0000256" key="8">
    <source>
        <dbReference type="SAM" id="Phobius"/>
    </source>
</evidence>
<keyword evidence="8" id="KW-0472">Membrane</keyword>
<dbReference type="Pfam" id="PF13365">
    <property type="entry name" value="Trypsin_2"/>
    <property type="match status" value="1"/>
</dbReference>
<comment type="similarity">
    <text evidence="1">Belongs to the peptidase S1 family.</text>
</comment>
<evidence type="ECO:0000256" key="5">
    <source>
        <dbReference type="ARBA" id="ARBA00022801"/>
    </source>
</evidence>
<proteinExistence type="inferred from homology"/>
<feature type="transmembrane region" description="Helical" evidence="8">
    <location>
        <begin position="651"/>
        <end position="677"/>
    </location>
</feature>
<evidence type="ECO:0000256" key="4">
    <source>
        <dbReference type="ARBA" id="ARBA00022729"/>
    </source>
</evidence>
<reference evidence="10" key="1">
    <citation type="journal article" date="2013" name="Nature">
        <title>Pan genome of the phytoplankton Emiliania underpins its global distribution.</title>
        <authorList>
            <person name="Read B.A."/>
            <person name="Kegel J."/>
            <person name="Klute M.J."/>
            <person name="Kuo A."/>
            <person name="Lefebvre S.C."/>
            <person name="Maumus F."/>
            <person name="Mayer C."/>
            <person name="Miller J."/>
            <person name="Monier A."/>
            <person name="Salamov A."/>
            <person name="Young J."/>
            <person name="Aguilar M."/>
            <person name="Claverie J.M."/>
            <person name="Frickenhaus S."/>
            <person name="Gonzalez K."/>
            <person name="Herman E.K."/>
            <person name="Lin Y.C."/>
            <person name="Napier J."/>
            <person name="Ogata H."/>
            <person name="Sarno A.F."/>
            <person name="Shmutz J."/>
            <person name="Schroeder D."/>
            <person name="de Vargas C."/>
            <person name="Verret F."/>
            <person name="von Dassow P."/>
            <person name="Valentin K."/>
            <person name="Van de Peer Y."/>
            <person name="Wheeler G."/>
            <person name="Dacks J.B."/>
            <person name="Delwiche C.F."/>
            <person name="Dyhrman S.T."/>
            <person name="Glockner G."/>
            <person name="John U."/>
            <person name="Richards T."/>
            <person name="Worden A.Z."/>
            <person name="Zhang X."/>
            <person name="Grigoriev I.V."/>
            <person name="Allen A.E."/>
            <person name="Bidle K."/>
            <person name="Borodovsky M."/>
            <person name="Bowler C."/>
            <person name="Brownlee C."/>
            <person name="Cock J.M."/>
            <person name="Elias M."/>
            <person name="Gladyshev V.N."/>
            <person name="Groth M."/>
            <person name="Guda C."/>
            <person name="Hadaegh A."/>
            <person name="Iglesias-Rodriguez M.D."/>
            <person name="Jenkins J."/>
            <person name="Jones B.M."/>
            <person name="Lawson T."/>
            <person name="Leese F."/>
            <person name="Lindquist E."/>
            <person name="Lobanov A."/>
            <person name="Lomsadze A."/>
            <person name="Malik S.B."/>
            <person name="Marsh M.E."/>
            <person name="Mackinder L."/>
            <person name="Mock T."/>
            <person name="Mueller-Roeber B."/>
            <person name="Pagarete A."/>
            <person name="Parker M."/>
            <person name="Probert I."/>
            <person name="Quesneville H."/>
            <person name="Raines C."/>
            <person name="Rensing S.A."/>
            <person name="Riano-Pachon D.M."/>
            <person name="Richier S."/>
            <person name="Rokitta S."/>
            <person name="Shiraiwa Y."/>
            <person name="Soanes D.M."/>
            <person name="van der Giezen M."/>
            <person name="Wahlund T.M."/>
            <person name="Williams B."/>
            <person name="Wilson W."/>
            <person name="Wolfe G."/>
            <person name="Wurch L.L."/>
        </authorList>
    </citation>
    <scope>NUCLEOTIDE SEQUENCE</scope>
</reference>
<evidence type="ECO:0000256" key="2">
    <source>
        <dbReference type="ARBA" id="ARBA00008764"/>
    </source>
</evidence>
<dbReference type="PANTHER" id="PTHR15462:SF8">
    <property type="entry name" value="SERINE PROTEASE"/>
    <property type="match status" value="1"/>
</dbReference>
<keyword evidence="5 7" id="KW-0378">Hydrolase</keyword>
<dbReference type="HOGENOM" id="CLU_396102_0_0_1"/>
<dbReference type="EnsemblProtists" id="EOD10671">
    <property type="protein sequence ID" value="EOD10671"/>
    <property type="gene ID" value="EMIHUDRAFT_465208"/>
</dbReference>
<dbReference type="PRINTS" id="PR00839">
    <property type="entry name" value="V8PROTEASE"/>
</dbReference>
<dbReference type="InterPro" id="IPR018114">
    <property type="entry name" value="TRYPSIN_HIS"/>
</dbReference>
<evidence type="ECO:0000313" key="10">
    <source>
        <dbReference type="Proteomes" id="UP000013827"/>
    </source>
</evidence>
<accession>A0A0D3IHD6</accession>
<dbReference type="Proteomes" id="UP000013827">
    <property type="component" value="Unassembled WGS sequence"/>
</dbReference>
<evidence type="ECO:0000256" key="7">
    <source>
        <dbReference type="RuleBase" id="RU004296"/>
    </source>
</evidence>
<dbReference type="GeneID" id="17256894"/>
<evidence type="ECO:0000256" key="1">
    <source>
        <dbReference type="ARBA" id="ARBA00007664"/>
    </source>
</evidence>
<keyword evidence="3 7" id="KW-0645">Protease</keyword>
<keyword evidence="8" id="KW-0812">Transmembrane</keyword>
<dbReference type="Gene3D" id="2.40.10.10">
    <property type="entry name" value="Trypsin-like serine proteases"/>
    <property type="match status" value="2"/>
</dbReference>
<sequence length="696" mass="73201">MLVPQSLSLCNIFGVRCALPPSPVAVPRTVYGNDDRRDWYELDYTSAGDAMAGRLLANSIMVHITRADLGAPDSHGIYRILDDYADSLRLGPVRNMCDGQKFLRQPRLGYCSATLVSPTGVITAGHCVPDQKTCDSAAYVFNYYVTGHDAHGDPTFPLITSDDVYFCKSVSTMYATGGTDIAHITLDRPVLGRVPATYRKTLVPTTPGQKLMMIGFPDGMPAKVEAGGTVTDAGRSNGFEFFVASTDSFGGNSGSGIFDADGMMIGVLVRGIKGYVQSGGCTVVYALPGPRGQEEITYVDRAVSLVSASSGHLPATECTDSCVHSNDGECDDGGHGALYRHPTAYLLARSACDHGSDCADCGHRFPSAPPSASPPPAATTSAPPSECTDSCFHARDGECDDGGNGALYSACDHGTDCMDCGERPHASPPPLTPASPSAASGLPASECTDSCVHSNDGECEDGGHGALYRHPTAYLLARSACDHGSDCVDCGHRFPSAPLPHPPQPTPSPSLSPLPCPGVALEVKSDTWKDAASTWMSILELRRKIGVERGIAVIDCIAGDQKVLDALGAAKALFDIEGDAPPDARLSKAAGGHIRANGYSYRKKINLELARIRRVRDLQMRGVALVGTAIAAALISTFNYLYSVADGVEPWWLPPAVVLGVLCVLLPAAAVLVYLYLLHKRKSAGSRLGGGLGHGA</sequence>
<evidence type="ECO:0000256" key="6">
    <source>
        <dbReference type="ARBA" id="ARBA00022825"/>
    </source>
</evidence>
<keyword evidence="6 7" id="KW-0720">Serine protease</keyword>
<dbReference type="PaxDb" id="2903-EOD10671"/>
<feature type="transmembrane region" description="Helical" evidence="8">
    <location>
        <begin position="623"/>
        <end position="645"/>
    </location>
</feature>
<dbReference type="KEGG" id="ehx:EMIHUDRAFT_465208"/>
<dbReference type="InterPro" id="IPR008256">
    <property type="entry name" value="Peptidase_S1B"/>
</dbReference>
<dbReference type="EC" id="3.4.21.-" evidence="7"/>
<dbReference type="eggNOG" id="ENOG502SCYI">
    <property type="taxonomic scope" value="Eukaryota"/>
</dbReference>
<evidence type="ECO:0000256" key="3">
    <source>
        <dbReference type="ARBA" id="ARBA00022670"/>
    </source>
</evidence>
<organism evidence="9 10">
    <name type="scientific">Emiliania huxleyi (strain CCMP1516)</name>
    <dbReference type="NCBI Taxonomy" id="280463"/>
    <lineage>
        <taxon>Eukaryota</taxon>
        <taxon>Haptista</taxon>
        <taxon>Haptophyta</taxon>
        <taxon>Prymnesiophyceae</taxon>
        <taxon>Isochrysidales</taxon>
        <taxon>Noelaerhabdaceae</taxon>
        <taxon>Emiliania</taxon>
    </lineage>
</organism>
<keyword evidence="10" id="KW-1185">Reference proteome</keyword>
<dbReference type="GO" id="GO:0006508">
    <property type="term" value="P:proteolysis"/>
    <property type="evidence" value="ECO:0007669"/>
    <property type="project" value="UniProtKB-KW"/>
</dbReference>
<keyword evidence="8" id="KW-1133">Transmembrane helix</keyword>
<protein>
    <recommendedName>
        <fullName evidence="7">Serine protease</fullName>
        <ecNumber evidence="7">3.4.21.-</ecNumber>
    </recommendedName>
</protein>
<dbReference type="PROSITE" id="PS00134">
    <property type="entry name" value="TRYPSIN_HIS"/>
    <property type="match status" value="1"/>
</dbReference>
<keyword evidence="4" id="KW-0732">Signal</keyword>
<dbReference type="PANTHER" id="PTHR15462">
    <property type="entry name" value="SERINE PROTEASE"/>
    <property type="match status" value="1"/>
</dbReference>
<reference evidence="9" key="2">
    <citation type="submission" date="2024-10" db="UniProtKB">
        <authorList>
            <consortium name="EnsemblProtists"/>
        </authorList>
    </citation>
    <scope>IDENTIFICATION</scope>
</reference>
<evidence type="ECO:0000313" key="9">
    <source>
        <dbReference type="EnsemblProtists" id="EOD10671"/>
    </source>
</evidence>
<dbReference type="InterPro" id="IPR009003">
    <property type="entry name" value="Peptidase_S1_PA"/>
</dbReference>
<dbReference type="SUPFAM" id="SSF50494">
    <property type="entry name" value="Trypsin-like serine proteases"/>
    <property type="match status" value="1"/>
</dbReference>
<dbReference type="InterPro" id="IPR043504">
    <property type="entry name" value="Peptidase_S1_PA_chymotrypsin"/>
</dbReference>
<dbReference type="RefSeq" id="XP_005763100.1">
    <property type="nucleotide sequence ID" value="XM_005763043.1"/>
</dbReference>
<dbReference type="InterPro" id="IPR050966">
    <property type="entry name" value="Glutamyl_endopeptidase"/>
</dbReference>